<proteinExistence type="predicted"/>
<keyword evidence="2" id="KW-0732">Signal</keyword>
<reference evidence="5" key="1">
    <citation type="submission" date="2022-12" db="EMBL/GenBank/DDBJ databases">
        <title>Genome sequence of SJ11.</title>
        <authorList>
            <person name="Woo H."/>
        </authorList>
    </citation>
    <scope>NUCLEOTIDE SEQUENCE</scope>
    <source>
        <strain evidence="5">SJ11</strain>
    </source>
</reference>
<organism evidence="5 6">
    <name type="scientific">Pedobacter rhodius</name>
    <dbReference type="NCBI Taxonomy" id="3004098"/>
    <lineage>
        <taxon>Bacteria</taxon>
        <taxon>Pseudomonadati</taxon>
        <taxon>Bacteroidota</taxon>
        <taxon>Sphingobacteriia</taxon>
        <taxon>Sphingobacteriales</taxon>
        <taxon>Sphingobacteriaceae</taxon>
        <taxon>Pedobacter</taxon>
    </lineage>
</organism>
<dbReference type="EMBL" id="JAPWGL010000001">
    <property type="protein sequence ID" value="MCZ4222427.1"/>
    <property type="molecule type" value="Genomic_DNA"/>
</dbReference>
<dbReference type="RefSeq" id="WP_269414229.1">
    <property type="nucleotide sequence ID" value="NZ_JAPWGL010000001.1"/>
</dbReference>
<keyword evidence="6" id="KW-1185">Reference proteome</keyword>
<dbReference type="PANTHER" id="PTHR34216:SF3">
    <property type="entry name" value="POLY-BETA-1,6-N-ACETYL-D-GLUCOSAMINE N-DEACETYLASE"/>
    <property type="match status" value="1"/>
</dbReference>
<dbReference type="Proteomes" id="UP001144341">
    <property type="component" value="Unassembled WGS sequence"/>
</dbReference>
<accession>A0ABT4KU23</accession>
<comment type="caution">
    <text evidence="5">The sequence shown here is derived from an EMBL/GenBank/DDBJ whole genome shotgun (WGS) entry which is preliminary data.</text>
</comment>
<dbReference type="InterPro" id="IPR002509">
    <property type="entry name" value="NODB_dom"/>
</dbReference>
<comment type="subcellular location">
    <subcellularLocation>
        <location evidence="1">Secreted</location>
    </subcellularLocation>
</comment>
<protein>
    <submittedName>
        <fullName evidence="5">Polysaccharide deacetylase family protein</fullName>
    </submittedName>
</protein>
<dbReference type="SUPFAM" id="SSF88713">
    <property type="entry name" value="Glycoside hydrolase/deacetylase"/>
    <property type="match status" value="1"/>
</dbReference>
<evidence type="ECO:0000313" key="5">
    <source>
        <dbReference type="EMBL" id="MCZ4222427.1"/>
    </source>
</evidence>
<dbReference type="Gene3D" id="3.20.20.370">
    <property type="entry name" value="Glycoside hydrolase/deacetylase"/>
    <property type="match status" value="1"/>
</dbReference>
<evidence type="ECO:0000256" key="2">
    <source>
        <dbReference type="ARBA" id="ARBA00022729"/>
    </source>
</evidence>
<evidence type="ECO:0000259" key="4">
    <source>
        <dbReference type="PROSITE" id="PS51677"/>
    </source>
</evidence>
<evidence type="ECO:0000313" key="6">
    <source>
        <dbReference type="Proteomes" id="UP001144341"/>
    </source>
</evidence>
<feature type="compositionally biased region" description="Basic and acidic residues" evidence="3">
    <location>
        <begin position="29"/>
        <end position="39"/>
    </location>
</feature>
<evidence type="ECO:0000256" key="3">
    <source>
        <dbReference type="SAM" id="MobiDB-lite"/>
    </source>
</evidence>
<dbReference type="CDD" id="cd10918">
    <property type="entry name" value="CE4_NodB_like_5s_6s"/>
    <property type="match status" value="1"/>
</dbReference>
<dbReference type="InterPro" id="IPR051398">
    <property type="entry name" value="Polysacch_Deacetylase"/>
</dbReference>
<name>A0ABT4KU23_9SPHI</name>
<feature type="region of interest" description="Disordered" evidence="3">
    <location>
        <begin position="29"/>
        <end position="51"/>
    </location>
</feature>
<dbReference type="PROSITE" id="PS51677">
    <property type="entry name" value="NODB"/>
    <property type="match status" value="1"/>
</dbReference>
<dbReference type="Pfam" id="PF01522">
    <property type="entry name" value="Polysacc_deac_1"/>
    <property type="match status" value="1"/>
</dbReference>
<dbReference type="PROSITE" id="PS51257">
    <property type="entry name" value="PROKAR_LIPOPROTEIN"/>
    <property type="match status" value="1"/>
</dbReference>
<gene>
    <name evidence="5" type="ORF">O0931_03870</name>
</gene>
<dbReference type="InterPro" id="IPR011330">
    <property type="entry name" value="Glyco_hydro/deAcase_b/a-brl"/>
</dbReference>
<feature type="domain" description="NodB homology" evidence="4">
    <location>
        <begin position="126"/>
        <end position="293"/>
    </location>
</feature>
<sequence length="293" mass="33336">MNKTKLTTNASFFVITAFGLFLTACTHNSGKEKTTDKPASESVKIDSGNTKPADNKTILSRREVPVLCYHQIRNTIASDSKRAHDDIIAPDKFKEHIKMLADSGYHTILPDQLYNYLVYGAKLPQKPIMITFDDTDEDQFTTGASTLKKYSFKGVYFIMTVSIGRKGRINYMTAAQIKQLSDEGNTIASHTYDHKNFAQFTDEDWTTQIDKPTKKLEEITGKKVEYFAFPYGVLKAANLHKLKEHGFKAAFILSTARDENYPLYTIRRIIDPGRYTAKNLYYSINKSFNKTKT</sequence>
<dbReference type="PANTHER" id="PTHR34216">
    <property type="match status" value="1"/>
</dbReference>
<evidence type="ECO:0000256" key="1">
    <source>
        <dbReference type="ARBA" id="ARBA00004613"/>
    </source>
</evidence>